<evidence type="ECO:0000256" key="6">
    <source>
        <dbReference type="ARBA" id="ARBA00023136"/>
    </source>
</evidence>
<dbReference type="Pfam" id="PF07885">
    <property type="entry name" value="Ion_trans_2"/>
    <property type="match status" value="2"/>
</dbReference>
<dbReference type="Proteomes" id="UP000594262">
    <property type="component" value="Unplaced"/>
</dbReference>
<evidence type="ECO:0000256" key="7">
    <source>
        <dbReference type="ARBA" id="ARBA00023303"/>
    </source>
</evidence>
<reference evidence="11" key="1">
    <citation type="submission" date="2021-01" db="UniProtKB">
        <authorList>
            <consortium name="EnsemblMetazoa"/>
        </authorList>
    </citation>
    <scope>IDENTIFICATION</scope>
</reference>
<dbReference type="OrthoDB" id="5970010at2759"/>
<protein>
    <recommendedName>
        <fullName evidence="10">Potassium channel domain-containing protein</fullName>
    </recommendedName>
</protein>
<evidence type="ECO:0000256" key="9">
    <source>
        <dbReference type="SAM" id="Phobius"/>
    </source>
</evidence>
<dbReference type="RefSeq" id="XP_066911149.1">
    <property type="nucleotide sequence ID" value="XM_067055048.1"/>
</dbReference>
<accession>A0A7M5UWZ3</accession>
<evidence type="ECO:0000256" key="1">
    <source>
        <dbReference type="ARBA" id="ARBA00004141"/>
    </source>
</evidence>
<feature type="transmembrane region" description="Helical" evidence="9">
    <location>
        <begin position="270"/>
        <end position="288"/>
    </location>
</feature>
<dbReference type="AlphaFoldDB" id="A0A7M5UWZ3"/>
<feature type="domain" description="Potassium channel" evidence="10">
    <location>
        <begin position="216"/>
        <end position="274"/>
    </location>
</feature>
<feature type="transmembrane region" description="Helical" evidence="9">
    <location>
        <begin position="233"/>
        <end position="250"/>
    </location>
</feature>
<evidence type="ECO:0000259" key="10">
    <source>
        <dbReference type="Pfam" id="PF07885"/>
    </source>
</evidence>
<evidence type="ECO:0000256" key="5">
    <source>
        <dbReference type="ARBA" id="ARBA00023065"/>
    </source>
</evidence>
<dbReference type="GeneID" id="136798438"/>
<name>A0A7M5UWZ3_9CNID</name>
<keyword evidence="6 9" id="KW-0472">Membrane</keyword>
<keyword evidence="5 8" id="KW-0406">Ion transport</keyword>
<keyword evidence="2 8" id="KW-0813">Transport</keyword>
<proteinExistence type="inferred from homology"/>
<feature type="transmembrane region" description="Helical" evidence="9">
    <location>
        <begin position="200"/>
        <end position="221"/>
    </location>
</feature>
<dbReference type="GO" id="GO:0015271">
    <property type="term" value="F:outward rectifier potassium channel activity"/>
    <property type="evidence" value="ECO:0007669"/>
    <property type="project" value="TreeGrafter"/>
</dbReference>
<dbReference type="InterPro" id="IPR013099">
    <property type="entry name" value="K_chnl_dom"/>
</dbReference>
<feature type="transmembrane region" description="Helical" evidence="9">
    <location>
        <begin position="27"/>
        <end position="48"/>
    </location>
</feature>
<comment type="subcellular location">
    <subcellularLocation>
        <location evidence="1">Membrane</location>
        <topology evidence="1">Multi-pass membrane protein</topology>
    </subcellularLocation>
</comment>
<evidence type="ECO:0000256" key="4">
    <source>
        <dbReference type="ARBA" id="ARBA00022989"/>
    </source>
</evidence>
<dbReference type="EnsemblMetazoa" id="CLYHEMT005520.1">
    <property type="protein sequence ID" value="CLYHEMP005520.1"/>
    <property type="gene ID" value="CLYHEMG005520"/>
</dbReference>
<dbReference type="GO" id="GO:0005886">
    <property type="term" value="C:plasma membrane"/>
    <property type="evidence" value="ECO:0007669"/>
    <property type="project" value="TreeGrafter"/>
</dbReference>
<keyword evidence="7 8" id="KW-0407">Ion channel</keyword>
<evidence type="ECO:0000313" key="12">
    <source>
        <dbReference type="Proteomes" id="UP000594262"/>
    </source>
</evidence>
<evidence type="ECO:0000256" key="3">
    <source>
        <dbReference type="ARBA" id="ARBA00022692"/>
    </source>
</evidence>
<evidence type="ECO:0000256" key="8">
    <source>
        <dbReference type="RuleBase" id="RU003857"/>
    </source>
</evidence>
<keyword evidence="3 8" id="KW-0812">Transmembrane</keyword>
<feature type="domain" description="Potassium channel" evidence="10">
    <location>
        <begin position="120"/>
        <end position="173"/>
    </location>
</feature>
<feature type="transmembrane region" description="Helical" evidence="9">
    <location>
        <begin position="120"/>
        <end position="139"/>
    </location>
</feature>
<evidence type="ECO:0000313" key="11">
    <source>
        <dbReference type="EnsemblMetazoa" id="CLYHEMP005520.1"/>
    </source>
</evidence>
<organism evidence="11 12">
    <name type="scientific">Clytia hemisphaerica</name>
    <dbReference type="NCBI Taxonomy" id="252671"/>
    <lineage>
        <taxon>Eukaryota</taxon>
        <taxon>Metazoa</taxon>
        <taxon>Cnidaria</taxon>
        <taxon>Hydrozoa</taxon>
        <taxon>Hydroidolina</taxon>
        <taxon>Leptothecata</taxon>
        <taxon>Obeliida</taxon>
        <taxon>Clytiidae</taxon>
        <taxon>Clytia</taxon>
    </lineage>
</organism>
<dbReference type="PANTHER" id="PTHR11003:SF345">
    <property type="entry name" value="TWIK FAMILY OF POTASSIUM CHANNELS PROTEIN 18"/>
    <property type="match status" value="1"/>
</dbReference>
<dbReference type="GO" id="GO:0030322">
    <property type="term" value="P:stabilization of membrane potential"/>
    <property type="evidence" value="ECO:0007669"/>
    <property type="project" value="TreeGrafter"/>
</dbReference>
<keyword evidence="4 9" id="KW-1133">Transmembrane helix</keyword>
<dbReference type="PANTHER" id="PTHR11003">
    <property type="entry name" value="POTASSIUM CHANNEL, SUBFAMILY K"/>
    <property type="match status" value="1"/>
</dbReference>
<dbReference type="InterPro" id="IPR003280">
    <property type="entry name" value="2pore_dom_K_chnl"/>
</dbReference>
<feature type="transmembrane region" description="Helical" evidence="9">
    <location>
        <begin position="151"/>
        <end position="180"/>
    </location>
</feature>
<keyword evidence="12" id="KW-1185">Reference proteome</keyword>
<sequence>MSNEDVSNIPQARQQLTKEIKKNLKRFLFYSVIVYVLMSLGAIMFFYVEKCYFLVKTPAQYSKKCLELCGDILRLNETYSGNTEVIKAVENITKKCLTKHCVEVKEISQTQCSIENELDFLVWFELTYSIVYTIGYGNIVAKSDMGKFLTIIYAIFAIPITTASVVFCGRFITAVIKYLIIFFESRVLKRNKIVKFRSKIIFAEIILNLASITALSLFYHFTLLRKKPFFDSVYFVFISLSTIGFGDVTLDLDTISESTLILFLSVLLDWLLFYIGFSSLASLISTMVSSETERSYKKNSSRETKSVNSVEK</sequence>
<evidence type="ECO:0000256" key="2">
    <source>
        <dbReference type="ARBA" id="ARBA00022448"/>
    </source>
</evidence>
<comment type="similarity">
    <text evidence="8">Belongs to the two pore domain potassium channel (TC 1.A.1.8) family.</text>
</comment>
<dbReference type="PRINTS" id="PR01333">
    <property type="entry name" value="2POREKCHANEL"/>
</dbReference>
<dbReference type="Gene3D" id="1.10.287.70">
    <property type="match status" value="1"/>
</dbReference>
<dbReference type="SUPFAM" id="SSF81324">
    <property type="entry name" value="Voltage-gated potassium channels"/>
    <property type="match status" value="2"/>
</dbReference>
<dbReference type="GO" id="GO:0022841">
    <property type="term" value="F:potassium ion leak channel activity"/>
    <property type="evidence" value="ECO:0007669"/>
    <property type="project" value="TreeGrafter"/>
</dbReference>